<dbReference type="Proteomes" id="UP001187415">
    <property type="component" value="Unassembled WGS sequence"/>
</dbReference>
<accession>A0AA88MFW1</accession>
<dbReference type="AlphaFoldDB" id="A0AA88MFW1"/>
<comment type="caution">
    <text evidence="2">The sequence shown here is derived from an EMBL/GenBank/DDBJ whole genome shotgun (WGS) entry which is preliminary data.</text>
</comment>
<dbReference type="EMBL" id="JAUPFM010000012">
    <property type="protein sequence ID" value="KAK2835397.1"/>
    <property type="molecule type" value="Genomic_DNA"/>
</dbReference>
<protein>
    <submittedName>
        <fullName evidence="2">Uncharacterized protein</fullName>
    </submittedName>
</protein>
<proteinExistence type="predicted"/>
<name>A0AA88MFW1_CHASR</name>
<organism evidence="2 3">
    <name type="scientific">Channa striata</name>
    <name type="common">Snakehead murrel</name>
    <name type="synonym">Ophicephalus striatus</name>
    <dbReference type="NCBI Taxonomy" id="64152"/>
    <lineage>
        <taxon>Eukaryota</taxon>
        <taxon>Metazoa</taxon>
        <taxon>Chordata</taxon>
        <taxon>Craniata</taxon>
        <taxon>Vertebrata</taxon>
        <taxon>Euteleostomi</taxon>
        <taxon>Actinopterygii</taxon>
        <taxon>Neopterygii</taxon>
        <taxon>Teleostei</taxon>
        <taxon>Neoteleostei</taxon>
        <taxon>Acanthomorphata</taxon>
        <taxon>Anabantaria</taxon>
        <taxon>Anabantiformes</taxon>
        <taxon>Channoidei</taxon>
        <taxon>Channidae</taxon>
        <taxon>Channa</taxon>
    </lineage>
</organism>
<sequence length="75" mass="8433">MISADRQTEEAGLYLQAESNNSRHPSQEFPPPPGRVTEAYVAFISRILYRIHRTSPLGDACYSSGLQVFATEQLY</sequence>
<reference evidence="2" key="1">
    <citation type="submission" date="2023-07" db="EMBL/GenBank/DDBJ databases">
        <title>Chromosome-level Genome Assembly of Striped Snakehead (Channa striata).</title>
        <authorList>
            <person name="Liu H."/>
        </authorList>
    </citation>
    <scope>NUCLEOTIDE SEQUENCE</scope>
    <source>
        <strain evidence="2">Gz</strain>
        <tissue evidence="2">Muscle</tissue>
    </source>
</reference>
<evidence type="ECO:0000313" key="2">
    <source>
        <dbReference type="EMBL" id="KAK2835397.1"/>
    </source>
</evidence>
<feature type="region of interest" description="Disordered" evidence="1">
    <location>
        <begin position="1"/>
        <end position="34"/>
    </location>
</feature>
<keyword evidence="3" id="KW-1185">Reference proteome</keyword>
<evidence type="ECO:0000313" key="3">
    <source>
        <dbReference type="Proteomes" id="UP001187415"/>
    </source>
</evidence>
<evidence type="ECO:0000256" key="1">
    <source>
        <dbReference type="SAM" id="MobiDB-lite"/>
    </source>
</evidence>
<gene>
    <name evidence="2" type="ORF">Q5P01_015881</name>
</gene>